<dbReference type="AlphaFoldDB" id="A0A162FBB2"/>
<accession>A0A162FBB2</accession>
<dbReference type="InterPro" id="IPR029410">
    <property type="entry name" value="CAP_assoc"/>
</dbReference>
<name>A0A162FBB2_9BACI</name>
<reference evidence="4" key="1">
    <citation type="submission" date="2016-02" db="EMBL/GenBank/DDBJ databases">
        <title>Genome sequence of Bacillus trypoxylicola KCTC 13244(T).</title>
        <authorList>
            <person name="Jeong H."/>
            <person name="Park S.-H."/>
            <person name="Choi S.-K."/>
        </authorList>
    </citation>
    <scope>NUCLEOTIDE SEQUENCE [LARGE SCALE GENOMIC DNA]</scope>
    <source>
        <strain evidence="4">KCTC 13244</strain>
    </source>
</reference>
<comment type="caution">
    <text evidence="4">The sequence shown here is derived from an EMBL/GenBank/DDBJ whole genome shotgun (WGS) entry which is preliminary data.</text>
</comment>
<dbReference type="Gene3D" id="3.40.33.10">
    <property type="entry name" value="CAP"/>
    <property type="match status" value="1"/>
</dbReference>
<dbReference type="EMBL" id="LTAO01000001">
    <property type="protein sequence ID" value="KYG35204.1"/>
    <property type="molecule type" value="Genomic_DNA"/>
</dbReference>
<evidence type="ECO:0008006" key="6">
    <source>
        <dbReference type="Google" id="ProtNLM"/>
    </source>
</evidence>
<organism evidence="4 5">
    <name type="scientific">Alkalihalobacillus trypoxylicola</name>
    <dbReference type="NCBI Taxonomy" id="519424"/>
    <lineage>
        <taxon>Bacteria</taxon>
        <taxon>Bacillati</taxon>
        <taxon>Bacillota</taxon>
        <taxon>Bacilli</taxon>
        <taxon>Bacillales</taxon>
        <taxon>Bacillaceae</taxon>
        <taxon>Alkalihalobacillus</taxon>
    </lineage>
</organism>
<feature type="region of interest" description="Disordered" evidence="1">
    <location>
        <begin position="45"/>
        <end position="75"/>
    </location>
</feature>
<dbReference type="OrthoDB" id="9783944at2"/>
<dbReference type="Proteomes" id="UP000075806">
    <property type="component" value="Unassembled WGS sequence"/>
</dbReference>
<dbReference type="RefSeq" id="WP_061947387.1">
    <property type="nucleotide sequence ID" value="NZ_LTAO01000001.1"/>
</dbReference>
<keyword evidence="5" id="KW-1185">Reference proteome</keyword>
<feature type="domain" description="SCP" evidence="2">
    <location>
        <begin position="252"/>
        <end position="361"/>
    </location>
</feature>
<sequence>MMKKMIIFTCVLLFIAIALFEYVYSDQISEWFPSHEVSPIVYNAEQEETSQTEEESVNGEDSDSNEEKEVTINSESELFIGQSEAEIVDQFGEPERKDLSSYGYEWWVYPLSESSYAQLGIENEEVVTGYFIGDIVHDLPIEWASSYEEMDDIHTFEEQVSARNSWGHFQFELSDEDQKIRPLVQHSDDVWIQFYFDQHTNQVSSIRIFNHDVLIKQRPYSVSYRGELPEELAFTEEEQKLIESGEEKQIFDVTNIIRHRHDLDPFDWDEPISEVAYLHSMDMFENQYFSHVSPQFGELGDRIEAGDISPRLAGENIAAHYVDGIAAVEGWLNSEGHRVNLLHEEFTHLGVGVHQDYFTQNFLTPWLQN</sequence>
<dbReference type="InterPro" id="IPR014044">
    <property type="entry name" value="CAP_dom"/>
</dbReference>
<proteinExistence type="predicted"/>
<evidence type="ECO:0000256" key="1">
    <source>
        <dbReference type="SAM" id="MobiDB-lite"/>
    </source>
</evidence>
<feature type="domain" description="CAP-associated" evidence="3">
    <location>
        <begin position="80"/>
        <end position="220"/>
    </location>
</feature>
<dbReference type="InterPro" id="IPR035940">
    <property type="entry name" value="CAP_sf"/>
</dbReference>
<dbReference type="STRING" id="519424.AZF04_02370"/>
<dbReference type="Pfam" id="PF14504">
    <property type="entry name" value="CAP_assoc_N"/>
    <property type="match status" value="1"/>
</dbReference>
<dbReference type="Pfam" id="PF00188">
    <property type="entry name" value="CAP"/>
    <property type="match status" value="1"/>
</dbReference>
<evidence type="ECO:0000313" key="5">
    <source>
        <dbReference type="Proteomes" id="UP000075806"/>
    </source>
</evidence>
<dbReference type="PANTHER" id="PTHR31157:SF26">
    <property type="entry name" value="SCP-LIKE EXTRACELLULAR PROTEIN"/>
    <property type="match status" value="1"/>
</dbReference>
<evidence type="ECO:0000259" key="2">
    <source>
        <dbReference type="Pfam" id="PF00188"/>
    </source>
</evidence>
<evidence type="ECO:0000313" key="4">
    <source>
        <dbReference type="EMBL" id="KYG35204.1"/>
    </source>
</evidence>
<dbReference type="SUPFAM" id="SSF55797">
    <property type="entry name" value="PR-1-like"/>
    <property type="match status" value="1"/>
</dbReference>
<evidence type="ECO:0000259" key="3">
    <source>
        <dbReference type="Pfam" id="PF14504"/>
    </source>
</evidence>
<gene>
    <name evidence="4" type="ORF">AZF04_02370</name>
</gene>
<feature type="compositionally biased region" description="Acidic residues" evidence="1">
    <location>
        <begin position="45"/>
        <end position="64"/>
    </location>
</feature>
<protein>
    <recommendedName>
        <fullName evidence="6">SCP-like extracellular</fullName>
    </recommendedName>
</protein>
<dbReference type="PANTHER" id="PTHR31157">
    <property type="entry name" value="SCP DOMAIN-CONTAINING PROTEIN"/>
    <property type="match status" value="1"/>
</dbReference>
<dbReference type="CDD" id="cd05379">
    <property type="entry name" value="CAP_bacterial"/>
    <property type="match status" value="1"/>
</dbReference>